<evidence type="ECO:0000313" key="1">
    <source>
        <dbReference type="EMBL" id="PZQ80660.1"/>
    </source>
</evidence>
<dbReference type="AlphaFoldDB" id="A0A2W5T1H7"/>
<accession>A0A2W5T1H7</accession>
<sequence>MSTHELHNTLRERPRLPFTEAELAAIRMATPIIAQKLVARFEPADGLLYLVADSLHMEFVLAKTVRHKTIFGVTKPRFTVWMGFEHGELWEEGPSVNNIRGAAYVFQRMQAADRWLDSEYGNKR</sequence>
<protein>
    <submittedName>
        <fullName evidence="1">Uncharacterized protein</fullName>
    </submittedName>
</protein>
<proteinExistence type="predicted"/>
<name>A0A2W5T1H7_ANCNO</name>
<evidence type="ECO:0000313" key="2">
    <source>
        <dbReference type="Proteomes" id="UP000248887"/>
    </source>
</evidence>
<organism evidence="1 2">
    <name type="scientific">Ancylobacter novellus</name>
    <name type="common">Thiobacillus novellus</name>
    <dbReference type="NCBI Taxonomy" id="921"/>
    <lineage>
        <taxon>Bacteria</taxon>
        <taxon>Pseudomonadati</taxon>
        <taxon>Pseudomonadota</taxon>
        <taxon>Alphaproteobacteria</taxon>
        <taxon>Hyphomicrobiales</taxon>
        <taxon>Xanthobacteraceae</taxon>
        <taxon>Ancylobacter</taxon>
    </lineage>
</organism>
<comment type="caution">
    <text evidence="1">The sequence shown here is derived from an EMBL/GenBank/DDBJ whole genome shotgun (WGS) entry which is preliminary data.</text>
</comment>
<reference evidence="1 2" key="1">
    <citation type="submission" date="2017-08" db="EMBL/GenBank/DDBJ databases">
        <title>Infants hospitalized years apart are colonized by the same room-sourced microbial strains.</title>
        <authorList>
            <person name="Brooks B."/>
            <person name="Olm M.R."/>
            <person name="Firek B.A."/>
            <person name="Baker R."/>
            <person name="Thomas B.C."/>
            <person name="Morowitz M.J."/>
            <person name="Banfield J.F."/>
        </authorList>
    </citation>
    <scope>NUCLEOTIDE SEQUENCE [LARGE SCALE GENOMIC DNA]</scope>
    <source>
        <strain evidence="1">S2_005_001_R2_27</strain>
    </source>
</reference>
<dbReference type="EMBL" id="QFQD01000059">
    <property type="protein sequence ID" value="PZQ80660.1"/>
    <property type="molecule type" value="Genomic_DNA"/>
</dbReference>
<gene>
    <name evidence="1" type="ORF">DI549_16515</name>
</gene>
<dbReference type="Proteomes" id="UP000248887">
    <property type="component" value="Unassembled WGS sequence"/>
</dbReference>